<dbReference type="SUPFAM" id="SSF48452">
    <property type="entry name" value="TPR-like"/>
    <property type="match status" value="2"/>
</dbReference>
<dbReference type="EMBL" id="LPUY01000061">
    <property type="protein sequence ID" value="KUP93042.1"/>
    <property type="molecule type" value="Genomic_DNA"/>
</dbReference>
<dbReference type="PATRIC" id="fig|1768241.3.peg.2186"/>
<dbReference type="PANTHER" id="PTHR12558:SF13">
    <property type="entry name" value="CELL DIVISION CYCLE PROTEIN 27 HOMOLOG"/>
    <property type="match status" value="1"/>
</dbReference>
<dbReference type="AlphaFoldDB" id="A0A132BYB8"/>
<evidence type="ECO:0000256" key="2">
    <source>
        <dbReference type="ARBA" id="ARBA00022803"/>
    </source>
</evidence>
<organism evidence="4 5">
    <name type="scientific">Tritonibacter horizontis</name>
    <dbReference type="NCBI Taxonomy" id="1768241"/>
    <lineage>
        <taxon>Bacteria</taxon>
        <taxon>Pseudomonadati</taxon>
        <taxon>Pseudomonadota</taxon>
        <taxon>Alphaproteobacteria</taxon>
        <taxon>Rhodobacterales</taxon>
        <taxon>Paracoccaceae</taxon>
        <taxon>Tritonibacter</taxon>
    </lineage>
</organism>
<dbReference type="GO" id="GO:0008233">
    <property type="term" value="F:peptidase activity"/>
    <property type="evidence" value="ECO:0007669"/>
    <property type="project" value="UniProtKB-KW"/>
</dbReference>
<proteinExistence type="predicted"/>
<keyword evidence="5" id="KW-1185">Reference proteome</keyword>
<feature type="repeat" description="TPR" evidence="3">
    <location>
        <begin position="400"/>
        <end position="433"/>
    </location>
</feature>
<keyword evidence="2 3" id="KW-0802">TPR repeat</keyword>
<keyword evidence="4" id="KW-0378">Hydrolase</keyword>
<dbReference type="Proteomes" id="UP000068382">
    <property type="component" value="Unassembled WGS sequence"/>
</dbReference>
<dbReference type="Pfam" id="PF13432">
    <property type="entry name" value="TPR_16"/>
    <property type="match status" value="3"/>
</dbReference>
<evidence type="ECO:0000313" key="4">
    <source>
        <dbReference type="EMBL" id="KUP93042.1"/>
    </source>
</evidence>
<dbReference type="SMART" id="SM00028">
    <property type="entry name" value="TPR"/>
    <property type="match status" value="7"/>
</dbReference>
<gene>
    <name evidence="4" type="primary">bepA_4</name>
    <name evidence="4" type="ORF">TRIHO_20800</name>
</gene>
<comment type="caution">
    <text evidence="4">The sequence shown here is derived from an EMBL/GenBank/DDBJ whole genome shotgun (WGS) entry which is preliminary data.</text>
</comment>
<dbReference type="PROSITE" id="PS50005">
    <property type="entry name" value="TPR"/>
    <property type="match status" value="2"/>
</dbReference>
<protein>
    <submittedName>
        <fullName evidence="4">Beta-barrel assembly-enhancing protease</fullName>
    </submittedName>
</protein>
<feature type="repeat" description="TPR" evidence="3">
    <location>
        <begin position="507"/>
        <end position="540"/>
    </location>
</feature>
<evidence type="ECO:0000313" key="5">
    <source>
        <dbReference type="Proteomes" id="UP000068382"/>
    </source>
</evidence>
<keyword evidence="4" id="KW-0645">Protease</keyword>
<dbReference type="InterPro" id="IPR011990">
    <property type="entry name" value="TPR-like_helical_dom_sf"/>
</dbReference>
<evidence type="ECO:0000256" key="3">
    <source>
        <dbReference type="PROSITE-ProRule" id="PRU00339"/>
    </source>
</evidence>
<name>A0A132BYB8_9RHOB</name>
<dbReference type="GO" id="GO:0006508">
    <property type="term" value="P:proteolysis"/>
    <property type="evidence" value="ECO:0007669"/>
    <property type="project" value="UniProtKB-KW"/>
</dbReference>
<dbReference type="Gene3D" id="1.25.40.10">
    <property type="entry name" value="Tetratricopeptide repeat domain"/>
    <property type="match status" value="2"/>
</dbReference>
<dbReference type="InterPro" id="IPR019734">
    <property type="entry name" value="TPR_rpt"/>
</dbReference>
<accession>A0A132BYB8</accession>
<dbReference type="Pfam" id="PF13174">
    <property type="entry name" value="TPR_6"/>
    <property type="match status" value="1"/>
</dbReference>
<sequence length="612" mass="66989">MTQELMGRPAGRPIAVSGAEVYALLRTKTDLVPTLLGSTLVPVSFLRTLTCAAALLLSTGPVVQADGLAGAYLAGRAATYDSDFAASARYYTRALVRDPQNATLMENLVYAQLALGDVKAALPVAQRMWEQGLRSQVANIVMAGNMALQEDYAGLLARDSAQFEISALVDGLLDAWAHMGQGTVSRAMEQFDKVAEQDGLRFFAMYHKALALASVGDYEGAEELFAANGGQLGRSSRRAAIARVQILSQLEQNDAALEVLVDSFGAGFDPALTDLADRLAAGETVRFDIAATPRQGMAEVFYSLGQALSGEAANDYVLMYARMASVLSPDHVDAVLLSASLLDQLGRYELSVATYRQVRRDHPDFHAAELGRAEALRRAANPEAAREVLEQLARDFPEHLAVHVDLGDLMRQQEDYKGAVAAYDRALDLSDAESPNRWFLLYARAICNERLKNWESAETDFRAALELDPDQPQVLNYLGYSLVEREEKLDEALSMIERAVSARPDSGYIVDSLGWVLYRLGRYSDAVGHMERAVELMPVDPVVNDHLGDVYWAVGRRLEAEFQWRRALSFVDPEAADAEADPVRIRRKLEVGLDLVLSEEGAPPLQVANDDS</sequence>
<dbReference type="InterPro" id="IPR013105">
    <property type="entry name" value="TPR_2"/>
</dbReference>
<dbReference type="Pfam" id="PF07719">
    <property type="entry name" value="TPR_2"/>
    <property type="match status" value="1"/>
</dbReference>
<dbReference type="PANTHER" id="PTHR12558">
    <property type="entry name" value="CELL DIVISION CYCLE 16,23,27"/>
    <property type="match status" value="1"/>
</dbReference>
<keyword evidence="1" id="KW-0677">Repeat</keyword>
<evidence type="ECO:0000256" key="1">
    <source>
        <dbReference type="ARBA" id="ARBA00022737"/>
    </source>
</evidence>
<reference evidence="4 5" key="1">
    <citation type="submission" date="2015-12" db="EMBL/GenBank/DDBJ databases">
        <title>Genome sequence of the marine Rhodobacteraceae strain O3.65, Candidatus Tritonibacter horizontis.</title>
        <authorList>
            <person name="Poehlein A."/>
            <person name="Giebel H.A."/>
            <person name="Voget S."/>
            <person name="Brinkhoff T."/>
        </authorList>
    </citation>
    <scope>NUCLEOTIDE SEQUENCE [LARGE SCALE GENOMIC DNA]</scope>
    <source>
        <strain evidence="4 5">O3.65</strain>
    </source>
</reference>